<dbReference type="Pfam" id="PF00001">
    <property type="entry name" value="7tm_1"/>
    <property type="match status" value="3"/>
</dbReference>
<dbReference type="PANTHER" id="PTHR24249:SF421">
    <property type="entry name" value="G-PROTEIN COUPLED RECEPTORS FAMILY 1 PROFILE DOMAIN-CONTAINING PROTEIN"/>
    <property type="match status" value="1"/>
</dbReference>
<keyword evidence="5" id="KW-0297">G-protein coupled receptor</keyword>
<protein>
    <recommendedName>
        <fullName evidence="10">G-protein coupled receptors family 1 profile domain-containing protein</fullName>
    </recommendedName>
</protein>
<evidence type="ECO:0000256" key="8">
    <source>
        <dbReference type="ARBA" id="ARBA00023224"/>
    </source>
</evidence>
<feature type="transmembrane region" description="Helical" evidence="9">
    <location>
        <begin position="768"/>
        <end position="787"/>
    </location>
</feature>
<feature type="transmembrane region" description="Helical" evidence="9">
    <location>
        <begin position="522"/>
        <end position="543"/>
    </location>
</feature>
<dbReference type="Gene3D" id="1.20.1070.10">
    <property type="entry name" value="Rhodopsin 7-helix transmembrane proteins"/>
    <property type="match status" value="3"/>
</dbReference>
<dbReference type="InterPro" id="IPR050569">
    <property type="entry name" value="TAAR"/>
</dbReference>
<dbReference type="PANTHER" id="PTHR24249">
    <property type="entry name" value="HISTAMINE RECEPTOR-RELATED G-PROTEIN COUPLED RECEPTOR"/>
    <property type="match status" value="1"/>
</dbReference>
<feature type="transmembrane region" description="Helical" evidence="9">
    <location>
        <begin position="820"/>
        <end position="841"/>
    </location>
</feature>
<evidence type="ECO:0000256" key="7">
    <source>
        <dbReference type="ARBA" id="ARBA00023170"/>
    </source>
</evidence>
<dbReference type="Proteomes" id="UP001159427">
    <property type="component" value="Unassembled WGS sequence"/>
</dbReference>
<feature type="transmembrane region" description="Helical" evidence="9">
    <location>
        <begin position="356"/>
        <end position="379"/>
    </location>
</feature>
<sequence length="896" mass="103127">IIINSVSCPFTVLLNVLVIMAVKKRPSLQSNTNILLSCLAVTDLLTGLIVQPSFVAWKSFYVLKNVNVTAFMEVQNYFLRFLTISSSLHLMLVTCERLLAVKYTNYYSYIVRKRNIKVSVLAVWSFSFIIGVLSFVKSHISKYSMKTLHFFALSFSIIFIVVTYIILYRETLRHRKRIRTQQLPQTEIERFVKENKALKTTILVVGAVLLCFLPMTVYQLLTTVLSKQNQVLLFASGEMKEILSIVIRTPGMLNSLVNPLIYCMRQKEMRKFVFSLRFSHAINPILSDSNLTNTTNSIVRNSTMENKTEGSVQLEFIFTVGAIIINSVSCPFTVLLNVLVIMAVKKRPSLQSNTNILLSCLAVTDLLTGLIVQPSFVAWKSFYVLKNVNVTAFMEVQNYFLRFLTISSSLHLMLVTCERLLAVKYTNYYSYIVRKRNIKVSVLAVWSFSFIIGVLSFVKSHISKYSMKTLHFFALSFSIIFIVVTYIILYRETLRHRKRIRTQQLPQTEIERFVKENKALKTTILVVGAVLLCFLPMTVYQLLTTVLSKQNQVLLFASGEMKEILSIVIRTPGMLNSLVNPLIYCMRQKEMRKFVFSLRFSHAINPTQSVQVNYILTVGHIIINGIACPFTVLFNLLVILVVKRRPSLQSNTNILLSCLAVTDLLTGLIAQPSFVVWKTLYVLKNIDFTAVKEIHNYFLRAFIISSSLHLMLVTCERLLAIKYTNHYLYIATRRNIKVSVVLSWFFSFIISGLRYIKYDISRYVMKTLHFLAISFSVVFIVVAYIILYRETLRHRKKIRTQQLPQQEIERFVKENKALKTTVFVVGAVVLCFLPMAVYQLLTTLSSRGNKKLLYDIELVEFLTLMVRTASMLNPLVNPLIYCMRQKELRTFVSRLL</sequence>
<feature type="transmembrane region" description="Helical" evidence="9">
    <location>
        <begin position="200"/>
        <end position="221"/>
    </location>
</feature>
<comment type="caution">
    <text evidence="11">The sequence shown here is derived from an EMBL/GenBank/DDBJ whole genome shotgun (WGS) entry which is preliminary data.</text>
</comment>
<comment type="subcellular location">
    <subcellularLocation>
        <location evidence="1">Cell membrane</location>
        <topology evidence="1">Multi-pass membrane protein</topology>
    </subcellularLocation>
</comment>
<dbReference type="InterPro" id="IPR000276">
    <property type="entry name" value="GPCR_Rhodpsn"/>
</dbReference>
<dbReference type="PRINTS" id="PR00237">
    <property type="entry name" value="GPCRRHODOPSN"/>
</dbReference>
<dbReference type="SUPFAM" id="SSF81321">
    <property type="entry name" value="Family A G protein-coupled receptor-like"/>
    <property type="match status" value="3"/>
</dbReference>
<evidence type="ECO:0000256" key="2">
    <source>
        <dbReference type="ARBA" id="ARBA00022475"/>
    </source>
</evidence>
<feature type="transmembrane region" description="Helical" evidence="9">
    <location>
        <begin position="316"/>
        <end position="344"/>
    </location>
</feature>
<evidence type="ECO:0000256" key="3">
    <source>
        <dbReference type="ARBA" id="ARBA00022692"/>
    </source>
</evidence>
<evidence type="ECO:0000313" key="12">
    <source>
        <dbReference type="Proteomes" id="UP001159427"/>
    </source>
</evidence>
<feature type="transmembrane region" description="Helical" evidence="9">
    <location>
        <begin position="736"/>
        <end position="756"/>
    </location>
</feature>
<organism evidence="11 12">
    <name type="scientific">Porites evermanni</name>
    <dbReference type="NCBI Taxonomy" id="104178"/>
    <lineage>
        <taxon>Eukaryota</taxon>
        <taxon>Metazoa</taxon>
        <taxon>Cnidaria</taxon>
        <taxon>Anthozoa</taxon>
        <taxon>Hexacorallia</taxon>
        <taxon>Scleractinia</taxon>
        <taxon>Fungiina</taxon>
        <taxon>Poritidae</taxon>
        <taxon>Porites</taxon>
    </lineage>
</organism>
<gene>
    <name evidence="11" type="ORF">PEVE_00009838</name>
</gene>
<evidence type="ECO:0000256" key="1">
    <source>
        <dbReference type="ARBA" id="ARBA00004651"/>
    </source>
</evidence>
<evidence type="ECO:0000256" key="6">
    <source>
        <dbReference type="ARBA" id="ARBA00023136"/>
    </source>
</evidence>
<dbReference type="CDD" id="cd00637">
    <property type="entry name" value="7tm_classA_rhodopsin-like"/>
    <property type="match status" value="3"/>
</dbReference>
<evidence type="ECO:0000256" key="4">
    <source>
        <dbReference type="ARBA" id="ARBA00022989"/>
    </source>
</evidence>
<feature type="non-terminal residue" evidence="11">
    <location>
        <position position="1"/>
    </location>
</feature>
<evidence type="ECO:0000256" key="9">
    <source>
        <dbReference type="SAM" id="Phobius"/>
    </source>
</evidence>
<feature type="domain" description="G-protein coupled receptors family 1 profile" evidence="10">
    <location>
        <begin position="14"/>
        <end position="262"/>
    </location>
</feature>
<feature type="transmembrane region" description="Helical" evidence="9">
    <location>
        <begin position="697"/>
        <end position="715"/>
    </location>
</feature>
<dbReference type="PROSITE" id="PS50262">
    <property type="entry name" value="G_PROTEIN_RECEP_F1_2"/>
    <property type="match status" value="3"/>
</dbReference>
<feature type="transmembrane region" description="Helical" evidence="9">
    <location>
        <begin position="6"/>
        <end position="22"/>
    </location>
</feature>
<reference evidence="11 12" key="1">
    <citation type="submission" date="2022-05" db="EMBL/GenBank/DDBJ databases">
        <authorList>
            <consortium name="Genoscope - CEA"/>
            <person name="William W."/>
        </authorList>
    </citation>
    <scope>NUCLEOTIDE SEQUENCE [LARGE SCALE GENOMIC DNA]</scope>
</reference>
<evidence type="ECO:0000313" key="11">
    <source>
        <dbReference type="EMBL" id="CAH3175004.1"/>
    </source>
</evidence>
<feature type="transmembrane region" description="Helical" evidence="9">
    <location>
        <begin position="399"/>
        <end position="417"/>
    </location>
</feature>
<feature type="domain" description="G-protein coupled receptors family 1 profile" evidence="10">
    <location>
        <begin position="336"/>
        <end position="584"/>
    </location>
</feature>
<feature type="transmembrane region" description="Helical" evidence="9">
    <location>
        <begin position="621"/>
        <end position="642"/>
    </location>
</feature>
<feature type="transmembrane region" description="Helical" evidence="9">
    <location>
        <begin position="148"/>
        <end position="167"/>
    </location>
</feature>
<accession>A0ABN8R720</accession>
<keyword evidence="6 9" id="KW-0472">Membrane</keyword>
<feature type="transmembrane region" description="Helical" evidence="9">
    <location>
        <begin position="861"/>
        <end position="881"/>
    </location>
</feature>
<feature type="domain" description="G-protein coupled receptors family 1 profile" evidence="10">
    <location>
        <begin position="634"/>
        <end position="881"/>
    </location>
</feature>
<feature type="transmembrane region" description="Helical" evidence="9">
    <location>
        <begin position="654"/>
        <end position="677"/>
    </location>
</feature>
<proteinExistence type="predicted"/>
<keyword evidence="7" id="KW-0675">Receptor</keyword>
<feature type="transmembrane region" description="Helical" evidence="9">
    <location>
        <begin position="470"/>
        <end position="489"/>
    </location>
</feature>
<keyword evidence="2" id="KW-1003">Cell membrane</keyword>
<name>A0ABN8R720_9CNID</name>
<feature type="transmembrane region" description="Helical" evidence="9">
    <location>
        <begin position="34"/>
        <end position="57"/>
    </location>
</feature>
<feature type="transmembrane region" description="Helical" evidence="9">
    <location>
        <begin position="77"/>
        <end position="95"/>
    </location>
</feature>
<feature type="transmembrane region" description="Helical" evidence="9">
    <location>
        <begin position="438"/>
        <end position="458"/>
    </location>
</feature>
<keyword evidence="8" id="KW-0807">Transducer</keyword>
<evidence type="ECO:0000259" key="10">
    <source>
        <dbReference type="PROSITE" id="PS50262"/>
    </source>
</evidence>
<keyword evidence="4 9" id="KW-1133">Transmembrane helix</keyword>
<keyword evidence="3 9" id="KW-0812">Transmembrane</keyword>
<dbReference type="EMBL" id="CALNXI010001688">
    <property type="protein sequence ID" value="CAH3175004.1"/>
    <property type="molecule type" value="Genomic_DNA"/>
</dbReference>
<feature type="transmembrane region" description="Helical" evidence="9">
    <location>
        <begin position="116"/>
        <end position="136"/>
    </location>
</feature>
<keyword evidence="12" id="KW-1185">Reference proteome</keyword>
<dbReference type="InterPro" id="IPR017452">
    <property type="entry name" value="GPCR_Rhodpsn_7TM"/>
</dbReference>
<evidence type="ECO:0000256" key="5">
    <source>
        <dbReference type="ARBA" id="ARBA00023040"/>
    </source>
</evidence>